<evidence type="ECO:0000313" key="3">
    <source>
        <dbReference type="Proteomes" id="UP000552045"/>
    </source>
</evidence>
<reference evidence="2 3" key="1">
    <citation type="submission" date="2020-07" db="EMBL/GenBank/DDBJ databases">
        <title>Sequencing the genomes of 1000 actinobacteria strains.</title>
        <authorList>
            <person name="Klenk H.-P."/>
        </authorList>
    </citation>
    <scope>NUCLEOTIDE SEQUENCE [LARGE SCALE GENOMIC DNA]</scope>
    <source>
        <strain evidence="2 3">DSM 22185</strain>
    </source>
</reference>
<dbReference type="SMART" id="SM00507">
    <property type="entry name" value="HNHc"/>
    <property type="match status" value="1"/>
</dbReference>
<organism evidence="2 3">
    <name type="scientific">Microbacterium pseudoresistens</name>
    <dbReference type="NCBI Taxonomy" id="640634"/>
    <lineage>
        <taxon>Bacteria</taxon>
        <taxon>Bacillati</taxon>
        <taxon>Actinomycetota</taxon>
        <taxon>Actinomycetes</taxon>
        <taxon>Micrococcales</taxon>
        <taxon>Microbacteriaceae</taxon>
        <taxon>Microbacterium</taxon>
    </lineage>
</organism>
<dbReference type="CDD" id="cd00085">
    <property type="entry name" value="HNHc"/>
    <property type="match status" value="1"/>
</dbReference>
<feature type="domain" description="HNH nuclease" evidence="1">
    <location>
        <begin position="372"/>
        <end position="425"/>
    </location>
</feature>
<dbReference type="EMBL" id="JACCBH010000001">
    <property type="protein sequence ID" value="NYD53179.1"/>
    <property type="molecule type" value="Genomic_DNA"/>
</dbReference>
<dbReference type="AlphaFoldDB" id="A0A7Y9ESZ0"/>
<evidence type="ECO:0000259" key="1">
    <source>
        <dbReference type="SMART" id="SM00507"/>
    </source>
</evidence>
<dbReference type="InterPro" id="IPR003870">
    <property type="entry name" value="DUF222"/>
</dbReference>
<comment type="caution">
    <text evidence="2">The sequence shown here is derived from an EMBL/GenBank/DDBJ whole genome shotgun (WGS) entry which is preliminary data.</text>
</comment>
<evidence type="ECO:0000313" key="2">
    <source>
        <dbReference type="EMBL" id="NYD53179.1"/>
    </source>
</evidence>
<proteinExistence type="predicted"/>
<dbReference type="RefSeq" id="WP_179430518.1">
    <property type="nucleotide sequence ID" value="NZ_BAABLC010000003.1"/>
</dbReference>
<sequence length="480" mass="51616">MPEDAGVEGLQDVVARLGGDDVVAVLEEAAQIGLWAQQVQLVASGVIATRSSREAGHSGLAQSRGHRTPAALVQEITGTTKGEAARVVRVGTDLIAPAPVPDAAATANDTPGATPDVAWWEPLRGALHANTISSAAYDAIRRGLGEPPEAGEELSDEARTGFAESSREAWRQAAEQLVGEASERTVEELAQAARTVRDLLDPEGAEARFLARFEKRSFRRWKDADGLNRASLILDDEGAAFLDSVENAALRPRRGGPRFVDPEEKRDADALVEDARTNDQLSYDLFMDILRAGVLADPAAVYGTRQAGVRLVQVIDPMGSPFPVGHTEDGLTALPAAAIDQNICNTGTVDVTIDACGNPLDVGREQRLFTSRQRIGLAIRDGGCRWKGCDLPASYCEAHHIDEWDRDGGRTDIDRGILLCRFHHMNLHHGGWRITRSGKNDFELHPPGGKPPILLSPRAALTVAWAGIDPPPPRFRPTAA</sequence>
<keyword evidence="3" id="KW-1185">Reference proteome</keyword>
<gene>
    <name evidence="2" type="ORF">BKA02_000234</name>
</gene>
<accession>A0A7Y9ESZ0</accession>
<dbReference type="InterPro" id="IPR003615">
    <property type="entry name" value="HNH_nuc"/>
</dbReference>
<dbReference type="Proteomes" id="UP000552045">
    <property type="component" value="Unassembled WGS sequence"/>
</dbReference>
<dbReference type="Pfam" id="PF02720">
    <property type="entry name" value="DUF222"/>
    <property type="match status" value="1"/>
</dbReference>
<protein>
    <recommendedName>
        <fullName evidence="1">HNH nuclease domain-containing protein</fullName>
    </recommendedName>
</protein>
<name>A0A7Y9ESZ0_9MICO</name>